<dbReference type="Gene3D" id="3.20.20.70">
    <property type="entry name" value="Aldolase class I"/>
    <property type="match status" value="1"/>
</dbReference>
<evidence type="ECO:0000256" key="4">
    <source>
        <dbReference type="ARBA" id="ARBA00022837"/>
    </source>
</evidence>
<dbReference type="GO" id="GO:0016798">
    <property type="term" value="F:hydrolase activity, acting on glycosyl bonds"/>
    <property type="evidence" value="ECO:0007669"/>
    <property type="project" value="UniProtKB-KW"/>
</dbReference>
<dbReference type="InterPro" id="IPR013780">
    <property type="entry name" value="Glyco_hydro_b"/>
</dbReference>
<comment type="subunit">
    <text evidence="2">Monomer.</text>
</comment>
<dbReference type="SUPFAM" id="SSF51445">
    <property type="entry name" value="(Trans)glycosidases"/>
    <property type="match status" value="1"/>
</dbReference>
<dbReference type="Proteomes" id="UP001596023">
    <property type="component" value="Unassembled WGS sequence"/>
</dbReference>
<gene>
    <name evidence="10" type="ORF">ACFO6W_04175</name>
</gene>
<keyword evidence="4" id="KW-0106">Calcium</keyword>
<feature type="signal peptide" evidence="6">
    <location>
        <begin position="1"/>
        <end position="21"/>
    </location>
</feature>
<dbReference type="InterPro" id="IPR017853">
    <property type="entry name" value="GH"/>
</dbReference>
<keyword evidence="6" id="KW-0732">Signal</keyword>
<reference evidence="11" key="1">
    <citation type="journal article" date="2019" name="Int. J. Syst. Evol. Microbiol.">
        <title>The Global Catalogue of Microorganisms (GCM) 10K type strain sequencing project: providing services to taxonomists for standard genome sequencing and annotation.</title>
        <authorList>
            <consortium name="The Broad Institute Genomics Platform"/>
            <consortium name="The Broad Institute Genome Sequencing Center for Infectious Disease"/>
            <person name="Wu L."/>
            <person name="Ma J."/>
        </authorList>
    </citation>
    <scope>NUCLEOTIDE SEQUENCE [LARGE SCALE GENOMIC DNA]</scope>
    <source>
        <strain evidence="11">CCUG 66188</strain>
    </source>
</reference>
<feature type="domain" description="Glycosyl-hydrolase 97 C-terminal oligomerisation" evidence="9">
    <location>
        <begin position="553"/>
        <end position="648"/>
    </location>
</feature>
<keyword evidence="5 10" id="KW-0326">Glycosidase</keyword>
<keyword evidence="3 10" id="KW-0378">Hydrolase</keyword>
<evidence type="ECO:0000259" key="7">
    <source>
        <dbReference type="Pfam" id="PF10566"/>
    </source>
</evidence>
<evidence type="ECO:0000256" key="3">
    <source>
        <dbReference type="ARBA" id="ARBA00022801"/>
    </source>
</evidence>
<comment type="caution">
    <text evidence="10">The sequence shown here is derived from an EMBL/GenBank/DDBJ whole genome shotgun (WGS) entry which is preliminary data.</text>
</comment>
<dbReference type="InterPro" id="IPR052720">
    <property type="entry name" value="Glycosyl_hydrolase_97"/>
</dbReference>
<dbReference type="Gene3D" id="2.60.40.1180">
    <property type="entry name" value="Golgi alpha-mannosidase II"/>
    <property type="match status" value="1"/>
</dbReference>
<dbReference type="EC" id="3.2.1.-" evidence="10"/>
<dbReference type="InterPro" id="IPR029486">
    <property type="entry name" value="GH97_N"/>
</dbReference>
<dbReference type="InterPro" id="IPR014718">
    <property type="entry name" value="GH-type_carb-bd"/>
</dbReference>
<evidence type="ECO:0000256" key="5">
    <source>
        <dbReference type="ARBA" id="ARBA00023295"/>
    </source>
</evidence>
<feature type="chain" id="PRO_5045495901" evidence="6">
    <location>
        <begin position="22"/>
        <end position="651"/>
    </location>
</feature>
<dbReference type="PANTHER" id="PTHR35803:SF2">
    <property type="entry name" value="RETAINING ALPHA-GALACTOSIDASE"/>
    <property type="match status" value="1"/>
</dbReference>
<feature type="domain" description="Glycosyl-hydrolase 97 N-terminal" evidence="8">
    <location>
        <begin position="24"/>
        <end position="280"/>
    </location>
</feature>
<name>A0ABV9KSS6_9BACT</name>
<dbReference type="InterPro" id="IPR013785">
    <property type="entry name" value="Aldolase_TIM"/>
</dbReference>
<organism evidence="10 11">
    <name type="scientific">Dysgonomonas termitidis</name>
    <dbReference type="NCBI Taxonomy" id="1516126"/>
    <lineage>
        <taxon>Bacteria</taxon>
        <taxon>Pseudomonadati</taxon>
        <taxon>Bacteroidota</taxon>
        <taxon>Bacteroidia</taxon>
        <taxon>Bacteroidales</taxon>
        <taxon>Dysgonomonadaceae</taxon>
        <taxon>Dysgonomonas</taxon>
    </lineage>
</organism>
<sequence length="651" mass="74058">MKHILAILLCLSHLFSVNVSGIEVVSPDSHLKVKIDIKDAITYQVFFKGKEIIATSDIGFQLQGEDLMKNPRVKNTIRSSADETIQPLYGKFKSLQEKYNEVRLDFQKGYSLIFRAYNEGVAYRFAAGLDKEMIVSNEIFNVNILNDPAVIYPETDNYTAWELMYVDYASQSSIRDGKKAITPVLFSMPGNVKVVIAESDVRDYPGMYLKKGEKGFYADFAQYPDSTALGSWGFVSVVQRTRDYIAKIKGRRDLPWRVMIVTDNDKDLLTNELIYKLATPQSLTDVSWIKPGKAAWEWWHDALLPGVDIPSGMDNRNTVLYKYYIDFAAENNLEYLMIDAGWSDIFDLSKVNPKVDIREIIDYGKKKNVGVFLWCVAMALTDKADEYLKMVHDWGAVGIKVDFFDRDDQLAMEWYETIARKAAEYKLMVNFHGCSKPTGMQRMYPNIVNYEAVRGGECSKWDLTANPKHHVTIPFTRMLGGALDYTPGALRNCSPQLFRPVDPGLPSAQGTRCHELSMFVLYDQYFAMLCDSPSEYRKDPVILKFLSKVPVVFDNTKVLDAKVGEYALVAKQKGKDWYVGGMTDWTARSFTVDFSFLPKNGKYMAEIYRDGDDASLWATHYIYEEKEVDASSIQTFAVSAGGGLVMRIYKK</sequence>
<feature type="domain" description="Glycosyl-hydrolase 97 catalytic" evidence="7">
    <location>
        <begin position="298"/>
        <end position="453"/>
    </location>
</feature>
<dbReference type="Gene3D" id="2.70.98.10">
    <property type="match status" value="1"/>
</dbReference>
<dbReference type="Pfam" id="PF14508">
    <property type="entry name" value="GH97_N"/>
    <property type="match status" value="1"/>
</dbReference>
<evidence type="ECO:0000259" key="8">
    <source>
        <dbReference type="Pfam" id="PF14508"/>
    </source>
</evidence>
<dbReference type="PANTHER" id="PTHR35803">
    <property type="entry name" value="GLUCAN 1,4-ALPHA-GLUCOSIDASE SUSB-RELATED"/>
    <property type="match status" value="1"/>
</dbReference>
<accession>A0ABV9KSS6</accession>
<proteinExistence type="predicted"/>
<evidence type="ECO:0000256" key="2">
    <source>
        <dbReference type="ARBA" id="ARBA00011245"/>
    </source>
</evidence>
<dbReference type="InterPro" id="IPR019563">
    <property type="entry name" value="GH97_catalytic"/>
</dbReference>
<evidence type="ECO:0000313" key="10">
    <source>
        <dbReference type="EMBL" id="MFC4672884.1"/>
    </source>
</evidence>
<evidence type="ECO:0000313" key="11">
    <source>
        <dbReference type="Proteomes" id="UP001596023"/>
    </source>
</evidence>
<dbReference type="Pfam" id="PF14509">
    <property type="entry name" value="GH97_C"/>
    <property type="match status" value="1"/>
</dbReference>
<dbReference type="Pfam" id="PF10566">
    <property type="entry name" value="Glyco_hydro_97"/>
    <property type="match status" value="1"/>
</dbReference>
<evidence type="ECO:0000256" key="6">
    <source>
        <dbReference type="SAM" id="SignalP"/>
    </source>
</evidence>
<dbReference type="EMBL" id="JBHSGN010000035">
    <property type="protein sequence ID" value="MFC4672884.1"/>
    <property type="molecule type" value="Genomic_DNA"/>
</dbReference>
<evidence type="ECO:0000259" key="9">
    <source>
        <dbReference type="Pfam" id="PF14509"/>
    </source>
</evidence>
<dbReference type="InterPro" id="IPR029483">
    <property type="entry name" value="GH97_C"/>
</dbReference>
<evidence type="ECO:0000256" key="1">
    <source>
        <dbReference type="ARBA" id="ARBA00001913"/>
    </source>
</evidence>
<comment type="cofactor">
    <cofactor evidence="1">
        <name>Ca(2+)</name>
        <dbReference type="ChEBI" id="CHEBI:29108"/>
    </cofactor>
</comment>
<protein>
    <submittedName>
        <fullName evidence="10">Glycoside hydrolase family 97 protein</fullName>
        <ecNumber evidence="10">3.2.1.-</ecNumber>
    </submittedName>
</protein>
<keyword evidence="11" id="KW-1185">Reference proteome</keyword>